<dbReference type="PANTHER" id="PTHR33223:SF10">
    <property type="entry name" value="AMINOTRANSFERASE-LIKE PLANT MOBILE DOMAIN-CONTAINING PROTEIN"/>
    <property type="match status" value="1"/>
</dbReference>
<proteinExistence type="predicted"/>
<dbReference type="AlphaFoldDB" id="A0AAP0B9P1"/>
<dbReference type="Proteomes" id="UP001418222">
    <property type="component" value="Unassembled WGS sequence"/>
</dbReference>
<evidence type="ECO:0000313" key="3">
    <source>
        <dbReference type="Proteomes" id="UP001418222"/>
    </source>
</evidence>
<evidence type="ECO:0000313" key="2">
    <source>
        <dbReference type="EMBL" id="KAK8934095.1"/>
    </source>
</evidence>
<dbReference type="PANTHER" id="PTHR33223">
    <property type="entry name" value="CCHC-TYPE DOMAIN-CONTAINING PROTEIN"/>
    <property type="match status" value="1"/>
</dbReference>
<feature type="domain" description="Retrotransposon gag" evidence="1">
    <location>
        <begin position="14"/>
        <end position="104"/>
    </location>
</feature>
<name>A0AAP0B9P1_9ASPA</name>
<organism evidence="2 3">
    <name type="scientific">Platanthera zijinensis</name>
    <dbReference type="NCBI Taxonomy" id="2320716"/>
    <lineage>
        <taxon>Eukaryota</taxon>
        <taxon>Viridiplantae</taxon>
        <taxon>Streptophyta</taxon>
        <taxon>Embryophyta</taxon>
        <taxon>Tracheophyta</taxon>
        <taxon>Spermatophyta</taxon>
        <taxon>Magnoliopsida</taxon>
        <taxon>Liliopsida</taxon>
        <taxon>Asparagales</taxon>
        <taxon>Orchidaceae</taxon>
        <taxon>Orchidoideae</taxon>
        <taxon>Orchideae</taxon>
        <taxon>Orchidinae</taxon>
        <taxon>Platanthera</taxon>
    </lineage>
</organism>
<dbReference type="InterPro" id="IPR005162">
    <property type="entry name" value="Retrotrans_gag_dom"/>
</dbReference>
<dbReference type="Pfam" id="PF03732">
    <property type="entry name" value="Retrotrans_gag"/>
    <property type="match status" value="1"/>
</dbReference>
<keyword evidence="3" id="KW-1185">Reference proteome</keyword>
<dbReference type="EMBL" id="JBBWWQ010000012">
    <property type="protein sequence ID" value="KAK8934095.1"/>
    <property type="molecule type" value="Genomic_DNA"/>
</dbReference>
<gene>
    <name evidence="2" type="ORF">KSP39_PZI014576</name>
</gene>
<protein>
    <recommendedName>
        <fullName evidence="1">Retrotransposon gag domain-containing protein</fullName>
    </recommendedName>
</protein>
<evidence type="ECO:0000259" key="1">
    <source>
        <dbReference type="Pfam" id="PF03732"/>
    </source>
</evidence>
<comment type="caution">
    <text evidence="2">The sequence shown here is derived from an EMBL/GenBank/DDBJ whole genome shotgun (WGS) entry which is preliminary data.</text>
</comment>
<reference evidence="2 3" key="1">
    <citation type="journal article" date="2022" name="Nat. Plants">
        <title>Genomes of leafy and leafless Platanthera orchids illuminate the evolution of mycoheterotrophy.</title>
        <authorList>
            <person name="Li M.H."/>
            <person name="Liu K.W."/>
            <person name="Li Z."/>
            <person name="Lu H.C."/>
            <person name="Ye Q.L."/>
            <person name="Zhang D."/>
            <person name="Wang J.Y."/>
            <person name="Li Y.F."/>
            <person name="Zhong Z.M."/>
            <person name="Liu X."/>
            <person name="Yu X."/>
            <person name="Liu D.K."/>
            <person name="Tu X.D."/>
            <person name="Liu B."/>
            <person name="Hao Y."/>
            <person name="Liao X.Y."/>
            <person name="Jiang Y.T."/>
            <person name="Sun W.H."/>
            <person name="Chen J."/>
            <person name="Chen Y.Q."/>
            <person name="Ai Y."/>
            <person name="Zhai J.W."/>
            <person name="Wu S.S."/>
            <person name="Zhou Z."/>
            <person name="Hsiao Y.Y."/>
            <person name="Wu W.L."/>
            <person name="Chen Y.Y."/>
            <person name="Lin Y.F."/>
            <person name="Hsu J.L."/>
            <person name="Li C.Y."/>
            <person name="Wang Z.W."/>
            <person name="Zhao X."/>
            <person name="Zhong W.Y."/>
            <person name="Ma X.K."/>
            <person name="Ma L."/>
            <person name="Huang J."/>
            <person name="Chen G.Z."/>
            <person name="Huang M.Z."/>
            <person name="Huang L."/>
            <person name="Peng D.H."/>
            <person name="Luo Y.B."/>
            <person name="Zou S.Q."/>
            <person name="Chen S.P."/>
            <person name="Lan S."/>
            <person name="Tsai W.C."/>
            <person name="Van de Peer Y."/>
            <person name="Liu Z.J."/>
        </authorList>
    </citation>
    <scope>NUCLEOTIDE SEQUENCE [LARGE SCALE GENOMIC DNA]</scope>
    <source>
        <strain evidence="2">Lor287</strain>
    </source>
</reference>
<accession>A0AAP0B9P1</accession>
<sequence length="160" mass="18312">MRIYNAPYQLLCQVFPATLKGQARTWFHLLRASTIANFTELTRQFVDQFIANRRIVRDPSHLSGIRQNEGETLKDFFRRFTAEARQIPGVDPELLRGVFLGGLHPSGFYSALMRETVPSYPDLVHRVEAQIAADEAIDAHRQQFDGAQKHKREGEPAPQH</sequence>